<feature type="compositionally biased region" description="Low complexity" evidence="1">
    <location>
        <begin position="528"/>
        <end position="547"/>
    </location>
</feature>
<name>A0AAD5YHP0_9APHY</name>
<feature type="compositionally biased region" description="Polar residues" evidence="1">
    <location>
        <begin position="1"/>
        <end position="28"/>
    </location>
</feature>
<dbReference type="AlphaFoldDB" id="A0AAD5YHP0"/>
<feature type="region of interest" description="Disordered" evidence="1">
    <location>
        <begin position="387"/>
        <end position="411"/>
    </location>
</feature>
<feature type="region of interest" description="Disordered" evidence="1">
    <location>
        <begin position="523"/>
        <end position="553"/>
    </location>
</feature>
<dbReference type="Proteomes" id="UP001212997">
    <property type="component" value="Unassembled WGS sequence"/>
</dbReference>
<proteinExistence type="predicted"/>
<accession>A0AAD5YHP0</accession>
<evidence type="ECO:0000256" key="1">
    <source>
        <dbReference type="SAM" id="MobiDB-lite"/>
    </source>
</evidence>
<protein>
    <submittedName>
        <fullName evidence="2">Uncharacterized protein</fullName>
    </submittedName>
</protein>
<feature type="region of interest" description="Disordered" evidence="1">
    <location>
        <begin position="431"/>
        <end position="471"/>
    </location>
</feature>
<dbReference type="EMBL" id="JANAWD010000143">
    <property type="protein sequence ID" value="KAJ3485733.1"/>
    <property type="molecule type" value="Genomic_DNA"/>
</dbReference>
<reference evidence="2" key="1">
    <citation type="submission" date="2022-07" db="EMBL/GenBank/DDBJ databases">
        <title>Genome Sequence of Physisporinus lineatus.</title>
        <authorList>
            <person name="Buettner E."/>
        </authorList>
    </citation>
    <scope>NUCLEOTIDE SEQUENCE</scope>
    <source>
        <strain evidence="2">VT162</strain>
    </source>
</reference>
<feature type="compositionally biased region" description="Polar residues" evidence="1">
    <location>
        <begin position="439"/>
        <end position="456"/>
    </location>
</feature>
<evidence type="ECO:0000313" key="3">
    <source>
        <dbReference type="Proteomes" id="UP001212997"/>
    </source>
</evidence>
<evidence type="ECO:0000313" key="2">
    <source>
        <dbReference type="EMBL" id="KAJ3485733.1"/>
    </source>
</evidence>
<keyword evidence="3" id="KW-1185">Reference proteome</keyword>
<feature type="region of interest" description="Disordered" evidence="1">
    <location>
        <begin position="1"/>
        <end position="29"/>
    </location>
</feature>
<sequence>MSRAPVSQTGDTPQSTHQEVQSIDTDIQAQEPRTELERYAYTVIDLYLGVTNMVEQIRDAWNRMKTEQGFLSNHVSQSINIGVESLLIEEDRHRQNEVLHSSPEIVAKYTRITLLEIWYDYCRWSSVHNSLQELKALVPGGSTKEIRYHHVNILLALRDCLLRAAHTAYLNLGQLPRFKPYARFWWPNSAPASAKPWFIRYELHRCPEIKSSSVLNSKISKVLERPMALDREGNVGDPSLLKDLRPLLESLPCVPTAEEVQLLGAAPLVSLYDYHNVHTLLTLYTHFAERYDKNFGGLGRKTWQSVDRERKKERGRVRDIIFSTPIETEIKNLQCLESPSTLKEIWEALEQTCVTKEQMRLDDMLGFREHLPLLKISREAPEESIPAITEPLSTQSVTSIPPDDTSSSTADLTEEGGVALQLNSMHICCDETEEKETEPQSARQRSDGRPTSSQYNVPFENVPSKGLQPFPLGRRQYETMEKLLVTGSGMPWSDFDKVRPNSMLLLVFPPQIVRANQVTSGKKILTRPLPKNLDSPDSPDSPDLLRPLPKDPE</sequence>
<comment type="caution">
    <text evidence="2">The sequence shown here is derived from an EMBL/GenBank/DDBJ whole genome shotgun (WGS) entry which is preliminary data.</text>
</comment>
<organism evidence="2 3">
    <name type="scientific">Meripilus lineatus</name>
    <dbReference type="NCBI Taxonomy" id="2056292"/>
    <lineage>
        <taxon>Eukaryota</taxon>
        <taxon>Fungi</taxon>
        <taxon>Dikarya</taxon>
        <taxon>Basidiomycota</taxon>
        <taxon>Agaricomycotina</taxon>
        <taxon>Agaricomycetes</taxon>
        <taxon>Polyporales</taxon>
        <taxon>Meripilaceae</taxon>
        <taxon>Meripilus</taxon>
    </lineage>
</organism>
<gene>
    <name evidence="2" type="ORF">NLI96_g4751</name>
</gene>
<feature type="compositionally biased region" description="Low complexity" evidence="1">
    <location>
        <begin position="396"/>
        <end position="411"/>
    </location>
</feature>